<dbReference type="InterPro" id="IPR015422">
    <property type="entry name" value="PyrdxlP-dep_Trfase_small"/>
</dbReference>
<dbReference type="GO" id="GO:0008483">
    <property type="term" value="F:transaminase activity"/>
    <property type="evidence" value="ECO:0007669"/>
    <property type="project" value="UniProtKB-KW"/>
</dbReference>
<sequence length="370" mass="41487">MPNIPFVDLKSQYHSIKSEVDAAIQSVLNDTAFVGGKYVEAFENDFAARYGVKHCISCANGTDAIYISLKAAGIGPGDEVITAANTFIATSEAITQAGARPVFVDNDEYYHLDPTKLEEKITFRTRAVIPVHLYGQPAAIDKIKAICDRHRLIMIEDCAQSHFATYNGQRTGTFGLAGTFSFYPGKNLGAYGDGGAIITNDDEFARRARLFANHGSQKKYIHEIEGINSRLDGLQAAILSVKLKYIEDWNRARYQHALKLNQLLSDIPQIITPKIRPGCSHIFHIYCIRVPEREKLIDYLKAQGIATNIHYPYALPFAQAYTHLKHQPSDFPVAYACQSQILSLPMYPELTEEQIEYISECLHKFYSNRV</sequence>
<evidence type="ECO:0000256" key="3">
    <source>
        <dbReference type="PIRSR" id="PIRSR000390-1"/>
    </source>
</evidence>
<dbReference type="Pfam" id="PF01041">
    <property type="entry name" value="DegT_DnrJ_EryC1"/>
    <property type="match status" value="1"/>
</dbReference>
<name>A0A3E2BKD5_9BACT</name>
<evidence type="ECO:0000313" key="6">
    <source>
        <dbReference type="EMBL" id="RFT15203.1"/>
    </source>
</evidence>
<dbReference type="GO" id="GO:0030170">
    <property type="term" value="F:pyridoxal phosphate binding"/>
    <property type="evidence" value="ECO:0007669"/>
    <property type="project" value="UniProtKB-ARBA"/>
</dbReference>
<dbReference type="PANTHER" id="PTHR30244:SF36">
    <property type="entry name" value="3-OXO-GLUCOSE-6-PHOSPHATE:GLUTAMATE AMINOTRANSFERASE"/>
    <property type="match status" value="1"/>
</dbReference>
<dbReference type="PANTHER" id="PTHR30244">
    <property type="entry name" value="TRANSAMINASE"/>
    <property type="match status" value="1"/>
</dbReference>
<dbReference type="Gene3D" id="3.40.640.10">
    <property type="entry name" value="Type I PLP-dependent aspartate aminotransferase-like (Major domain)"/>
    <property type="match status" value="1"/>
</dbReference>
<evidence type="ECO:0000256" key="1">
    <source>
        <dbReference type="ARBA" id="ARBA00022898"/>
    </source>
</evidence>
<evidence type="ECO:0000256" key="4">
    <source>
        <dbReference type="PIRSR" id="PIRSR000390-2"/>
    </source>
</evidence>
<keyword evidence="1 4" id="KW-0663">Pyridoxal phosphate</keyword>
<organism evidence="6 7">
    <name type="scientific">Candidatus Saccharicenans subterraneus</name>
    <dbReference type="NCBI Taxonomy" id="2508984"/>
    <lineage>
        <taxon>Bacteria</taxon>
        <taxon>Candidatus Aminicenantota</taxon>
        <taxon>Candidatus Aminicenantia</taxon>
        <taxon>Candidatus Aminicenantales</taxon>
        <taxon>Candidatus Saccharicenantaceae</taxon>
        <taxon>Candidatus Saccharicenans</taxon>
    </lineage>
</organism>
<protein>
    <submittedName>
        <fullName evidence="6">Aminotransferase</fullName>
    </submittedName>
</protein>
<feature type="modified residue" description="N6-(pyridoxal phosphate)lysine" evidence="4">
    <location>
        <position position="186"/>
    </location>
</feature>
<dbReference type="InterPro" id="IPR015421">
    <property type="entry name" value="PyrdxlP-dep_Trfase_major"/>
</dbReference>
<evidence type="ECO:0000256" key="5">
    <source>
        <dbReference type="RuleBase" id="RU004508"/>
    </source>
</evidence>
<dbReference type="Gene3D" id="3.90.1150.10">
    <property type="entry name" value="Aspartate Aminotransferase, domain 1"/>
    <property type="match status" value="1"/>
</dbReference>
<dbReference type="Proteomes" id="UP000257323">
    <property type="component" value="Unassembled WGS sequence"/>
</dbReference>
<accession>A0A3E2BKD5</accession>
<comment type="caution">
    <text evidence="6">The sequence shown here is derived from an EMBL/GenBank/DDBJ whole genome shotgun (WGS) entry which is preliminary data.</text>
</comment>
<reference evidence="6 7" key="1">
    <citation type="submission" date="2018-08" db="EMBL/GenBank/DDBJ databases">
        <title>Genome analysis of the thermophilic bacterium of the candidate phylum Aminicenantes from deep subsurface aquifer revealed its physiology and ecological role.</title>
        <authorList>
            <person name="Kadnikov V.V."/>
            <person name="Mardanov A.V."/>
            <person name="Beletsky A.V."/>
            <person name="Karnachuk O.V."/>
            <person name="Ravin N.V."/>
        </authorList>
    </citation>
    <scope>NUCLEOTIDE SEQUENCE [LARGE SCALE GENOMIC DNA]</scope>
    <source>
        <strain evidence="6">BY38</strain>
    </source>
</reference>
<dbReference type="InterPro" id="IPR015424">
    <property type="entry name" value="PyrdxlP-dep_Trfase"/>
</dbReference>
<dbReference type="InterPro" id="IPR000653">
    <property type="entry name" value="DegT/StrS_aminotransferase"/>
</dbReference>
<dbReference type="GO" id="GO:0000271">
    <property type="term" value="P:polysaccharide biosynthetic process"/>
    <property type="evidence" value="ECO:0007669"/>
    <property type="project" value="TreeGrafter"/>
</dbReference>
<dbReference type="CDD" id="cd00616">
    <property type="entry name" value="AHBA_syn"/>
    <property type="match status" value="1"/>
</dbReference>
<keyword evidence="6" id="KW-0032">Aminotransferase</keyword>
<keyword evidence="6" id="KW-0808">Transferase</keyword>
<dbReference type="SUPFAM" id="SSF53383">
    <property type="entry name" value="PLP-dependent transferases"/>
    <property type="match status" value="1"/>
</dbReference>
<evidence type="ECO:0000256" key="2">
    <source>
        <dbReference type="ARBA" id="ARBA00037999"/>
    </source>
</evidence>
<dbReference type="FunFam" id="3.40.640.10:FF:000089">
    <property type="entry name" value="Aminotransferase, DegT/DnrJ/EryC1/StrS family"/>
    <property type="match status" value="1"/>
</dbReference>
<comment type="similarity">
    <text evidence="2 5">Belongs to the DegT/DnrJ/EryC1 family.</text>
</comment>
<proteinExistence type="inferred from homology"/>
<dbReference type="AlphaFoldDB" id="A0A3E2BKD5"/>
<dbReference type="EMBL" id="QUAH01000011">
    <property type="protein sequence ID" value="RFT15203.1"/>
    <property type="molecule type" value="Genomic_DNA"/>
</dbReference>
<feature type="active site" description="Proton acceptor" evidence="3">
    <location>
        <position position="186"/>
    </location>
</feature>
<gene>
    <name evidence="6" type="ORF">OP8BY_0498</name>
</gene>
<dbReference type="PIRSF" id="PIRSF000390">
    <property type="entry name" value="PLP_StrS"/>
    <property type="match status" value="1"/>
</dbReference>
<evidence type="ECO:0000313" key="7">
    <source>
        <dbReference type="Proteomes" id="UP000257323"/>
    </source>
</evidence>